<accession>A0ABR5YDF8</accession>
<dbReference type="Proteomes" id="UP000076609">
    <property type="component" value="Unassembled WGS sequence"/>
</dbReference>
<gene>
    <name evidence="2" type="ORF">AVT10_12010</name>
</gene>
<name>A0ABR5YDF8_9SPHN</name>
<evidence type="ECO:0000259" key="1">
    <source>
        <dbReference type="Pfam" id="PF13229"/>
    </source>
</evidence>
<reference evidence="3" key="1">
    <citation type="submission" date="2016-01" db="EMBL/GenBank/DDBJ databases">
        <title>Draft genome of Chromobacterium sp. F49.</title>
        <authorList>
            <person name="Hong K.W."/>
        </authorList>
    </citation>
    <scope>NUCLEOTIDE SEQUENCE [LARGE SCALE GENOMIC DNA]</scope>
    <source>
        <strain evidence="3">CN3</strain>
    </source>
</reference>
<dbReference type="SMART" id="SM00710">
    <property type="entry name" value="PbH1"/>
    <property type="match status" value="5"/>
</dbReference>
<evidence type="ECO:0000313" key="3">
    <source>
        <dbReference type="Proteomes" id="UP000076609"/>
    </source>
</evidence>
<organism evidence="2 3">
    <name type="scientific">Sphingomonas hankookensis</name>
    <dbReference type="NCBI Taxonomy" id="563996"/>
    <lineage>
        <taxon>Bacteria</taxon>
        <taxon>Pseudomonadati</taxon>
        <taxon>Pseudomonadota</taxon>
        <taxon>Alphaproteobacteria</taxon>
        <taxon>Sphingomonadales</taxon>
        <taxon>Sphingomonadaceae</taxon>
        <taxon>Sphingomonas</taxon>
    </lineage>
</organism>
<dbReference type="InterPro" id="IPR011050">
    <property type="entry name" value="Pectin_lyase_fold/virulence"/>
</dbReference>
<proteinExistence type="predicted"/>
<dbReference type="Gene3D" id="2.160.20.10">
    <property type="entry name" value="Single-stranded right-handed beta-helix, Pectin lyase-like"/>
    <property type="match status" value="1"/>
</dbReference>
<dbReference type="InterPro" id="IPR006626">
    <property type="entry name" value="PbH1"/>
</dbReference>
<dbReference type="SUPFAM" id="SSF51126">
    <property type="entry name" value="Pectin lyase-like"/>
    <property type="match status" value="1"/>
</dbReference>
<dbReference type="InterPro" id="IPR012334">
    <property type="entry name" value="Pectin_lyas_fold"/>
</dbReference>
<comment type="caution">
    <text evidence="2">The sequence shown here is derived from an EMBL/GenBank/DDBJ whole genome shotgun (WGS) entry which is preliminary data.</text>
</comment>
<dbReference type="EMBL" id="LQQO01000008">
    <property type="protein sequence ID" value="KZE16218.1"/>
    <property type="molecule type" value="Genomic_DNA"/>
</dbReference>
<evidence type="ECO:0000313" key="2">
    <source>
        <dbReference type="EMBL" id="KZE16218.1"/>
    </source>
</evidence>
<keyword evidence="3" id="KW-1185">Reference proteome</keyword>
<sequence>MNGAARLRVDAPDVTIGPVVVQDAYRAVETDAGVDTPRIRIRGLKATGLTRDGIRLRAAPGALIEDFDLTHADAPSTGEHLPQGIAITAGTGITIRNGRVARFRMPVEPGKYTNGDGIATEGGTSGTIANTLAEDNSDGGFDIKGTWTLDRTIARRNGRDYRFWNTVTAGTITAEGWTSAAVWIGKGARVRIDHLIASNDNAAPLLIVAGSTDVVITRCTLSRPTGAPLVKSEGSGNRVVLGAGCK</sequence>
<protein>
    <recommendedName>
        <fullName evidence="1">Right handed beta helix domain-containing protein</fullName>
    </recommendedName>
</protein>
<feature type="domain" description="Right handed beta helix" evidence="1">
    <location>
        <begin position="39"/>
        <end position="220"/>
    </location>
</feature>
<dbReference type="InterPro" id="IPR039448">
    <property type="entry name" value="Beta_helix"/>
</dbReference>
<dbReference type="Pfam" id="PF13229">
    <property type="entry name" value="Beta_helix"/>
    <property type="match status" value="1"/>
</dbReference>